<accession>A0A0D5C2Q0</accession>
<dbReference type="KEGG" id="nin:NADRNF5_1124"/>
<dbReference type="EMBL" id="CP011070">
    <property type="protein sequence ID" value="AJW70813.1"/>
    <property type="molecule type" value="Genomic_DNA"/>
</dbReference>
<dbReference type="OrthoDB" id="2335at2157"/>
<dbReference type="HOGENOM" id="CLU_2730550_0_0_2"/>
<reference evidence="1 2" key="2">
    <citation type="journal article" date="2016" name="ISME J.">
        <title>Physiological and genomic characterization of two novel marine thaumarchaeal strains indicates niche differentiation.</title>
        <authorList>
            <person name="Bayer B."/>
            <person name="Vojvoda J."/>
            <person name="Offre P."/>
            <person name="Alves R.J."/>
            <person name="Elisabeth N.H."/>
            <person name="Garcia J.A."/>
            <person name="Volland J.M."/>
            <person name="Srivastava A."/>
            <person name="Schleper C."/>
            <person name="Herndl G.J."/>
        </authorList>
    </citation>
    <scope>NUCLEOTIDE SEQUENCE [LARGE SCALE GENOMIC DNA]</scope>
    <source>
        <strain evidence="1 2">NF5</strain>
    </source>
</reference>
<keyword evidence="2" id="KW-1185">Reference proteome</keyword>
<evidence type="ECO:0000313" key="1">
    <source>
        <dbReference type="EMBL" id="AJW70813.1"/>
    </source>
</evidence>
<dbReference type="GeneID" id="24820329"/>
<dbReference type="STRING" id="1580092.NADRNF5_1124"/>
<organism evidence="1 2">
    <name type="scientific">Nitrosopumilus adriaticus</name>
    <dbReference type="NCBI Taxonomy" id="1580092"/>
    <lineage>
        <taxon>Archaea</taxon>
        <taxon>Nitrososphaerota</taxon>
        <taxon>Nitrososphaeria</taxon>
        <taxon>Nitrosopumilales</taxon>
        <taxon>Nitrosopumilaceae</taxon>
        <taxon>Nitrosopumilus</taxon>
    </lineage>
</organism>
<dbReference type="Proteomes" id="UP000032408">
    <property type="component" value="Chromosome"/>
</dbReference>
<gene>
    <name evidence="1" type="ORF">NADRNF5_1124</name>
</gene>
<reference evidence="2" key="1">
    <citation type="submission" date="2015-03" db="EMBL/GenBank/DDBJ databases">
        <title>Characterization of two novel Thaumarchaeota isolated from the Northern Adriatic Sea.</title>
        <authorList>
            <person name="Bayer B."/>
            <person name="Vojvoda J."/>
            <person name="Offre P."/>
            <person name="Srivastava A."/>
            <person name="Elisabeth N."/>
            <person name="Garcia J.A.L."/>
            <person name="Schleper C."/>
            <person name="Herndl G.J."/>
        </authorList>
    </citation>
    <scope>NUCLEOTIDE SEQUENCE [LARGE SCALE GENOMIC DNA]</scope>
    <source>
        <strain evidence="2">NF5</strain>
    </source>
</reference>
<sequence length="71" mass="8383">MDEKSTCEIIDFINAIYREQIPGPVKFVVKRKAKKIEKLNLDDLPESFRTCTVEELFKILKEAHEKKLLNF</sequence>
<proteinExistence type="predicted"/>
<dbReference type="RefSeq" id="WP_048116109.1">
    <property type="nucleotide sequence ID" value="NZ_CP011070.1"/>
</dbReference>
<name>A0A0D5C2Q0_9ARCH</name>
<dbReference type="AlphaFoldDB" id="A0A0D5C2Q0"/>
<evidence type="ECO:0000313" key="2">
    <source>
        <dbReference type="Proteomes" id="UP000032408"/>
    </source>
</evidence>
<protein>
    <submittedName>
        <fullName evidence="1">Uncharacterized protein</fullName>
    </submittedName>
</protein>